<feature type="domain" description="PPIase FKBP-type" evidence="9">
    <location>
        <begin position="424"/>
        <end position="512"/>
    </location>
</feature>
<dbReference type="OrthoDB" id="77911at2759"/>
<dbReference type="Proteomes" id="UP000308768">
    <property type="component" value="Unassembled WGS sequence"/>
</dbReference>
<proteinExistence type="inferred from homology"/>
<evidence type="ECO:0000313" key="11">
    <source>
        <dbReference type="Proteomes" id="UP000308768"/>
    </source>
</evidence>
<evidence type="ECO:0000259" key="9">
    <source>
        <dbReference type="PROSITE" id="PS50059"/>
    </source>
</evidence>
<dbReference type="GO" id="GO:0003755">
    <property type="term" value="F:peptidyl-prolyl cis-trans isomerase activity"/>
    <property type="evidence" value="ECO:0007669"/>
    <property type="project" value="UniProtKB-KW"/>
</dbReference>
<dbReference type="Pfam" id="PF00254">
    <property type="entry name" value="FKBP_C"/>
    <property type="match status" value="1"/>
</dbReference>
<evidence type="ECO:0000313" key="10">
    <source>
        <dbReference type="EMBL" id="TKA79666.1"/>
    </source>
</evidence>
<comment type="similarity">
    <text evidence="3">Belongs to the FKBP-type PPIase family. FKBP3/4 subfamily.</text>
</comment>
<evidence type="ECO:0000256" key="2">
    <source>
        <dbReference type="ARBA" id="ARBA00002221"/>
    </source>
</evidence>
<feature type="compositionally biased region" description="Acidic residues" evidence="8">
    <location>
        <begin position="239"/>
        <end position="270"/>
    </location>
</feature>
<accession>A0A4U0XT65</accession>
<dbReference type="PANTHER" id="PTHR43811">
    <property type="entry name" value="FKBP-TYPE PEPTIDYL-PROLYL CIS-TRANS ISOMERASE FKPA"/>
    <property type="match status" value="1"/>
</dbReference>
<dbReference type="PROSITE" id="PS50059">
    <property type="entry name" value="FKBP_PPIASE"/>
    <property type="match status" value="1"/>
</dbReference>
<protein>
    <recommendedName>
        <fullName evidence="7">peptidylprolyl isomerase</fullName>
        <ecNumber evidence="7">5.2.1.8</ecNumber>
    </recommendedName>
</protein>
<dbReference type="PANTHER" id="PTHR43811:SF19">
    <property type="entry name" value="39 KDA FK506-BINDING NUCLEAR PROTEIN"/>
    <property type="match status" value="1"/>
</dbReference>
<dbReference type="STRING" id="331657.A0A4U0XT65"/>
<comment type="function">
    <text evidence="2">PPIase that acts as a histone chaperone. Histone proline isomerase that increases the rate of cis-trans isomerization at prolines on the histone H3 N-terminal tail. Proline isomerization influences H3 methylation thereby regulating gene expression.</text>
</comment>
<name>A0A4U0XT65_9PEZI</name>
<evidence type="ECO:0000256" key="8">
    <source>
        <dbReference type="SAM" id="MobiDB-lite"/>
    </source>
</evidence>
<dbReference type="FunFam" id="3.10.50.40:FF:000006">
    <property type="entry name" value="Peptidyl-prolyl cis-trans isomerase"/>
    <property type="match status" value="1"/>
</dbReference>
<dbReference type="EMBL" id="NAJN01000089">
    <property type="protein sequence ID" value="TKA79666.1"/>
    <property type="molecule type" value="Genomic_DNA"/>
</dbReference>
<dbReference type="Pfam" id="PF17800">
    <property type="entry name" value="NPL"/>
    <property type="match status" value="1"/>
</dbReference>
<keyword evidence="6 7" id="KW-0413">Isomerase</keyword>
<feature type="region of interest" description="Disordered" evidence="8">
    <location>
        <begin position="63"/>
        <end position="181"/>
    </location>
</feature>
<feature type="compositionally biased region" description="Basic and acidic residues" evidence="8">
    <location>
        <begin position="384"/>
        <end position="397"/>
    </location>
</feature>
<evidence type="ECO:0000256" key="7">
    <source>
        <dbReference type="PROSITE-ProRule" id="PRU00277"/>
    </source>
</evidence>
<feature type="compositionally biased region" description="Basic and acidic residues" evidence="8">
    <location>
        <begin position="349"/>
        <end position="368"/>
    </location>
</feature>
<dbReference type="AlphaFoldDB" id="A0A4U0XT65"/>
<comment type="subunit">
    <text evidence="4">Binds to histones H3 and H4.</text>
</comment>
<evidence type="ECO:0000256" key="4">
    <source>
        <dbReference type="ARBA" id="ARBA00011865"/>
    </source>
</evidence>
<evidence type="ECO:0000256" key="6">
    <source>
        <dbReference type="ARBA" id="ARBA00023235"/>
    </source>
</evidence>
<feature type="compositionally biased region" description="Acidic residues" evidence="8">
    <location>
        <begin position="67"/>
        <end position="80"/>
    </location>
</feature>
<dbReference type="InterPro" id="IPR041232">
    <property type="entry name" value="NPL"/>
</dbReference>
<keyword evidence="11" id="KW-1185">Reference proteome</keyword>
<dbReference type="SUPFAM" id="SSF54534">
    <property type="entry name" value="FKBP-like"/>
    <property type="match status" value="1"/>
</dbReference>
<feature type="compositionally biased region" description="Acidic residues" evidence="8">
    <location>
        <begin position="89"/>
        <end position="100"/>
    </location>
</feature>
<sequence>MTALMPVAVYGLKVPAGGDLIAADADYPGTFRITMAAIDPSVRAQAAQGLNAAQPRATLTLVRMQPDDEDDEDDEDEFDEELMRRLAGEDVDDDEESSSDEEVKGGPSDPAKTKKARKEAAAKQLKELLANEEDMDVDMPNGVNGTKTSAKGKAKAIDVEESDEDGDEDEDEDDYEEGEEVEVQEFVLCTLDPSKNYQQPIDITIGEDEEVYFKVNGTHTVYLTGNYLIPARGDHGHGDDEDDYDSEEDGYDLPPDEDELDSEDELDELEDPRVAEVESEEEEAPKLVKAAKKGKNKRAAEESEDEEAGGLDALISKSIKPEAATNGEAKLSKKQLKKLKNNAGEAVAAEDKTAKKDDISPAKSDKKVQFAKNLEQGPTPSPKVDAKTDAAKTDKAKGSLGVKTVQGVKIDDKKLGTGPAAKKGDRVGMRYIGKLEKDGKVFDSNKKGKPFTFKLGSGEVIKGWDIGIAGMSVGGERRITIPAALGYGSKGAPPSIPGNANLVFDIKCIEIK</sequence>
<comment type="caution">
    <text evidence="10">The sequence shown here is derived from an EMBL/GenBank/DDBJ whole genome shotgun (WGS) entry which is preliminary data.</text>
</comment>
<organism evidence="10 11">
    <name type="scientific">Cryomyces minteri</name>
    <dbReference type="NCBI Taxonomy" id="331657"/>
    <lineage>
        <taxon>Eukaryota</taxon>
        <taxon>Fungi</taxon>
        <taxon>Dikarya</taxon>
        <taxon>Ascomycota</taxon>
        <taxon>Pezizomycotina</taxon>
        <taxon>Dothideomycetes</taxon>
        <taxon>Dothideomycetes incertae sedis</taxon>
        <taxon>Cryomyces</taxon>
    </lineage>
</organism>
<dbReference type="InterPro" id="IPR023566">
    <property type="entry name" value="PPIase_Fpr3/Fpr4-like"/>
</dbReference>
<evidence type="ECO:0000256" key="1">
    <source>
        <dbReference type="ARBA" id="ARBA00000971"/>
    </source>
</evidence>
<evidence type="ECO:0000256" key="5">
    <source>
        <dbReference type="ARBA" id="ARBA00023110"/>
    </source>
</evidence>
<comment type="catalytic activity">
    <reaction evidence="1 7">
        <text>[protein]-peptidylproline (omega=180) = [protein]-peptidylproline (omega=0)</text>
        <dbReference type="Rhea" id="RHEA:16237"/>
        <dbReference type="Rhea" id="RHEA-COMP:10747"/>
        <dbReference type="Rhea" id="RHEA-COMP:10748"/>
        <dbReference type="ChEBI" id="CHEBI:83833"/>
        <dbReference type="ChEBI" id="CHEBI:83834"/>
        <dbReference type="EC" id="5.2.1.8"/>
    </reaction>
</comment>
<dbReference type="GO" id="GO:0005730">
    <property type="term" value="C:nucleolus"/>
    <property type="evidence" value="ECO:0007669"/>
    <property type="project" value="TreeGrafter"/>
</dbReference>
<gene>
    <name evidence="10" type="ORF">B0A49_01416</name>
</gene>
<evidence type="ECO:0000256" key="3">
    <source>
        <dbReference type="ARBA" id="ARBA00007838"/>
    </source>
</evidence>
<dbReference type="InterPro" id="IPR001179">
    <property type="entry name" value="PPIase_FKBP_dom"/>
</dbReference>
<dbReference type="EC" id="5.2.1.8" evidence="7"/>
<reference evidence="10 11" key="1">
    <citation type="submission" date="2017-03" db="EMBL/GenBank/DDBJ databases">
        <title>Genomes of endolithic fungi from Antarctica.</title>
        <authorList>
            <person name="Coleine C."/>
            <person name="Masonjones S."/>
            <person name="Stajich J.E."/>
        </authorList>
    </citation>
    <scope>NUCLEOTIDE SEQUENCE [LARGE SCALE GENOMIC DNA]</scope>
    <source>
        <strain evidence="10 11">CCFEE 5187</strain>
    </source>
</reference>
<dbReference type="GO" id="GO:0000785">
    <property type="term" value="C:chromatin"/>
    <property type="evidence" value="ECO:0007669"/>
    <property type="project" value="TreeGrafter"/>
</dbReference>
<keyword evidence="5 7" id="KW-0697">Rotamase</keyword>
<dbReference type="Gene3D" id="3.10.50.40">
    <property type="match status" value="1"/>
</dbReference>
<feature type="region of interest" description="Disordered" evidence="8">
    <location>
        <begin position="227"/>
        <end position="397"/>
    </location>
</feature>
<dbReference type="Gene3D" id="2.60.120.340">
    <property type="entry name" value="Nucleoplasmin core domain"/>
    <property type="match status" value="1"/>
</dbReference>
<dbReference type="InterPro" id="IPR046357">
    <property type="entry name" value="PPIase_dom_sf"/>
</dbReference>
<feature type="compositionally biased region" description="Acidic residues" evidence="8">
    <location>
        <begin position="159"/>
        <end position="181"/>
    </location>
</feature>
<dbReference type="PIRSF" id="PIRSF001473">
    <property type="entry name" value="FK506-bp_FPR3"/>
    <property type="match status" value="1"/>
</dbReference>